<gene>
    <name evidence="1" type="ORF">B0T14DRAFT_565660</name>
</gene>
<reference evidence="1" key="1">
    <citation type="submission" date="2023-06" db="EMBL/GenBank/DDBJ databases">
        <title>Genome-scale phylogeny and comparative genomics of the fungal order Sordariales.</title>
        <authorList>
            <consortium name="Lawrence Berkeley National Laboratory"/>
            <person name="Hensen N."/>
            <person name="Bonometti L."/>
            <person name="Westerberg I."/>
            <person name="Brannstrom I.O."/>
            <person name="Guillou S."/>
            <person name="Cros-Aarteil S."/>
            <person name="Calhoun S."/>
            <person name="Haridas S."/>
            <person name="Kuo A."/>
            <person name="Mondo S."/>
            <person name="Pangilinan J."/>
            <person name="Riley R."/>
            <person name="Labutti K."/>
            <person name="Andreopoulos B."/>
            <person name="Lipzen A."/>
            <person name="Chen C."/>
            <person name="Yanf M."/>
            <person name="Daum C."/>
            <person name="Ng V."/>
            <person name="Clum A."/>
            <person name="Steindorff A."/>
            <person name="Ohm R."/>
            <person name="Martin F."/>
            <person name="Silar P."/>
            <person name="Natvig D."/>
            <person name="Lalanne C."/>
            <person name="Gautier V."/>
            <person name="Ament-Velasquez S.L."/>
            <person name="Kruys A."/>
            <person name="Hutchinson M.I."/>
            <person name="Powell A.J."/>
            <person name="Barry K."/>
            <person name="Miller A.N."/>
            <person name="Grigoriev I.V."/>
            <person name="Debuchy R."/>
            <person name="Gladieux P."/>
            <person name="Thoren M.H."/>
            <person name="Johannesson H."/>
        </authorList>
    </citation>
    <scope>NUCLEOTIDE SEQUENCE</scope>
    <source>
        <strain evidence="1">CBS 606.72</strain>
    </source>
</reference>
<comment type="caution">
    <text evidence="1">The sequence shown here is derived from an EMBL/GenBank/DDBJ whole genome shotgun (WGS) entry which is preliminary data.</text>
</comment>
<dbReference type="EMBL" id="JAULSU010000003">
    <property type="protein sequence ID" value="KAK0624384.1"/>
    <property type="molecule type" value="Genomic_DNA"/>
</dbReference>
<dbReference type="AlphaFoldDB" id="A0AA39WZ98"/>
<accession>A0AA39WZ98</accession>
<protein>
    <submittedName>
        <fullName evidence="1">Uncharacterized protein</fullName>
    </submittedName>
</protein>
<organism evidence="1 2">
    <name type="scientific">Immersiella caudata</name>
    <dbReference type="NCBI Taxonomy" id="314043"/>
    <lineage>
        <taxon>Eukaryota</taxon>
        <taxon>Fungi</taxon>
        <taxon>Dikarya</taxon>
        <taxon>Ascomycota</taxon>
        <taxon>Pezizomycotina</taxon>
        <taxon>Sordariomycetes</taxon>
        <taxon>Sordariomycetidae</taxon>
        <taxon>Sordariales</taxon>
        <taxon>Lasiosphaeriaceae</taxon>
        <taxon>Immersiella</taxon>
    </lineage>
</organism>
<evidence type="ECO:0000313" key="2">
    <source>
        <dbReference type="Proteomes" id="UP001175000"/>
    </source>
</evidence>
<proteinExistence type="predicted"/>
<evidence type="ECO:0000313" key="1">
    <source>
        <dbReference type="EMBL" id="KAK0624384.1"/>
    </source>
</evidence>
<sequence>MPDLSLPSSQLWQRIVRPSEPTPVKEVADYIKLQILSKRPAVKGKDAAVLHYLESKTEFAEFGTSAATLKRAFLRLQPKEPVFARRPWNRGMTVDRATGALSIYLTNFCAIVSRPRAIGRFQDLSLFEVQPSTADPEAGFKVKDLIQPEVVGMDFLQRSLYVNIQYVYDLLEGTNQKEKKGQTHCFRPFPGTQTGWNVLRYYRKMLTGTEYQHCADPSYELSGDGEEVFLSYSKATWEAESWKFFKHDTYYDIGGFPSLPSSRHTFYSKYQLPGVDMWEEIALKDFNPPVFFLHNLFYNILQASRLDFNALKTTLQNGPPWPEEYHYVGVAKSDLMKGFDVDGSTYEVHLV</sequence>
<keyword evidence="2" id="KW-1185">Reference proteome</keyword>
<name>A0AA39WZ98_9PEZI</name>
<dbReference type="Proteomes" id="UP001175000">
    <property type="component" value="Unassembled WGS sequence"/>
</dbReference>